<evidence type="ECO:0000313" key="1">
    <source>
        <dbReference type="EMBL" id="KAJ4442913.1"/>
    </source>
</evidence>
<dbReference type="PANTHER" id="PTHR46114">
    <property type="entry name" value="APPLE DOMAIN-CONTAINING PROTEIN"/>
    <property type="match status" value="1"/>
</dbReference>
<organism evidence="1 2">
    <name type="scientific">Periplaneta americana</name>
    <name type="common">American cockroach</name>
    <name type="synonym">Blatta americana</name>
    <dbReference type="NCBI Taxonomy" id="6978"/>
    <lineage>
        <taxon>Eukaryota</taxon>
        <taxon>Metazoa</taxon>
        <taxon>Ecdysozoa</taxon>
        <taxon>Arthropoda</taxon>
        <taxon>Hexapoda</taxon>
        <taxon>Insecta</taxon>
        <taxon>Pterygota</taxon>
        <taxon>Neoptera</taxon>
        <taxon>Polyneoptera</taxon>
        <taxon>Dictyoptera</taxon>
        <taxon>Blattodea</taxon>
        <taxon>Blattoidea</taxon>
        <taxon>Blattidae</taxon>
        <taxon>Blattinae</taxon>
        <taxon>Periplaneta</taxon>
    </lineage>
</organism>
<gene>
    <name evidence="1" type="ORF">ANN_04507</name>
</gene>
<sequence length="253" mass="28567">MAGLCEGGNEPSGSLKAIYSSKLSLKAVILHNGNSLPSIPVGHGVHMKETHAHMTALFDSIEYHEHKWKICGDRKLIAVLLGMQLGYTKYCCFLCMWDSRDRKSHYIQADWPARNHNPCEKNVVAESLVDPKDVLLPPLHIKLGLIKYFVIGMNQEGQAFKYVREKFPKLSDAKVKESIFVGQQIRELVKDPAFDQVLAGNGKEVWEAFKGVIHGFLGNKRDDNYTQLVTMLLQKYRQLACKMSLKSIFSTTT</sequence>
<reference evidence="1 2" key="1">
    <citation type="journal article" date="2022" name="Allergy">
        <title>Genome assembly and annotation of Periplaneta americana reveal a comprehensive cockroach allergen profile.</title>
        <authorList>
            <person name="Wang L."/>
            <person name="Xiong Q."/>
            <person name="Saelim N."/>
            <person name="Wang L."/>
            <person name="Nong W."/>
            <person name="Wan A.T."/>
            <person name="Shi M."/>
            <person name="Liu X."/>
            <person name="Cao Q."/>
            <person name="Hui J.H.L."/>
            <person name="Sookrung N."/>
            <person name="Leung T.F."/>
            <person name="Tungtrongchitr A."/>
            <person name="Tsui S.K.W."/>
        </authorList>
    </citation>
    <scope>NUCLEOTIDE SEQUENCE [LARGE SCALE GENOMIC DNA]</scope>
    <source>
        <strain evidence="1">PWHHKU_190912</strain>
    </source>
</reference>
<dbReference type="EMBL" id="JAJSOF020000013">
    <property type="protein sequence ID" value="KAJ4442913.1"/>
    <property type="molecule type" value="Genomic_DNA"/>
</dbReference>
<keyword evidence="2" id="KW-1185">Reference proteome</keyword>
<protein>
    <submittedName>
        <fullName evidence="1">Uncharacterized protein</fullName>
    </submittedName>
</protein>
<comment type="caution">
    <text evidence="1">The sequence shown here is derived from an EMBL/GenBank/DDBJ whole genome shotgun (WGS) entry which is preliminary data.</text>
</comment>
<dbReference type="Proteomes" id="UP001148838">
    <property type="component" value="Unassembled WGS sequence"/>
</dbReference>
<proteinExistence type="predicted"/>
<accession>A0ABQ8T9I3</accession>
<evidence type="ECO:0000313" key="2">
    <source>
        <dbReference type="Proteomes" id="UP001148838"/>
    </source>
</evidence>
<dbReference type="PANTHER" id="PTHR46114:SF1">
    <property type="entry name" value="ZAD DOMAIN-CONTAINING PROTEIN"/>
    <property type="match status" value="1"/>
</dbReference>
<name>A0ABQ8T9I3_PERAM</name>